<dbReference type="eggNOG" id="ENOG502ZH1R">
    <property type="taxonomic scope" value="Bacteria"/>
</dbReference>
<dbReference type="RefSeq" id="WP_025253023.1">
    <property type="nucleotide sequence ID" value="NZ_CP004353.1"/>
</dbReference>
<dbReference type="STRING" id="1224164.B843_08100"/>
<evidence type="ECO:0008006" key="3">
    <source>
        <dbReference type="Google" id="ProtNLM"/>
    </source>
</evidence>
<dbReference type="Pfam" id="PF11248">
    <property type="entry name" value="DUF3046"/>
    <property type="match status" value="1"/>
</dbReference>
<accession>W5Y295</accession>
<reference evidence="1 2" key="1">
    <citation type="submission" date="2013-02" db="EMBL/GenBank/DDBJ databases">
        <title>The complete genome sequence of Corynebacterium vitaeruminis DSM 20294.</title>
        <authorList>
            <person name="Ruckert C."/>
            <person name="Albersmeier A."/>
            <person name="Kalinowski J."/>
        </authorList>
    </citation>
    <scope>NUCLEOTIDE SEQUENCE [LARGE SCALE GENOMIC DNA]</scope>
    <source>
        <strain evidence="2">ATCC 10234</strain>
    </source>
</reference>
<organism evidence="1 2">
    <name type="scientific">Corynebacterium vitaeruminis DSM 20294</name>
    <dbReference type="NCBI Taxonomy" id="1224164"/>
    <lineage>
        <taxon>Bacteria</taxon>
        <taxon>Bacillati</taxon>
        <taxon>Actinomycetota</taxon>
        <taxon>Actinomycetes</taxon>
        <taxon>Mycobacteriales</taxon>
        <taxon>Corynebacteriaceae</taxon>
        <taxon>Corynebacterium</taxon>
    </lineage>
</organism>
<dbReference type="HOGENOM" id="CLU_179041_0_0_11"/>
<dbReference type="Proteomes" id="UP000019222">
    <property type="component" value="Chromosome"/>
</dbReference>
<dbReference type="EMBL" id="CP004353">
    <property type="protein sequence ID" value="AHI23005.1"/>
    <property type="molecule type" value="Genomic_DNA"/>
</dbReference>
<sequence>MRLSSFEQLVSDEFGSARGAWILDSHVVSGTGKTARQLMDEGTDLREVWWGLCRDFQIPAERHLGRDD</sequence>
<dbReference type="KEGG" id="cvt:B843_08100"/>
<gene>
    <name evidence="1" type="ORF">B843_08100</name>
</gene>
<evidence type="ECO:0000313" key="1">
    <source>
        <dbReference type="EMBL" id="AHI23005.1"/>
    </source>
</evidence>
<dbReference type="InterPro" id="IPR021408">
    <property type="entry name" value="DUF3046"/>
</dbReference>
<evidence type="ECO:0000313" key="2">
    <source>
        <dbReference type="Proteomes" id="UP000019222"/>
    </source>
</evidence>
<dbReference type="PATRIC" id="fig|1224164.3.peg.1631"/>
<dbReference type="AlphaFoldDB" id="W5Y295"/>
<keyword evidence="2" id="KW-1185">Reference proteome</keyword>
<proteinExistence type="predicted"/>
<protein>
    <recommendedName>
        <fullName evidence="3">DUF3046 domain-containing protein</fullName>
    </recommendedName>
</protein>
<name>W5Y295_9CORY</name>